<protein>
    <recommendedName>
        <fullName evidence="4">Cupin</fullName>
    </recommendedName>
</protein>
<dbReference type="EMBL" id="JAJISD010000001">
    <property type="protein sequence ID" value="MCC8428094.1"/>
    <property type="molecule type" value="Genomic_DNA"/>
</dbReference>
<accession>A0ABS8KPV1</accession>
<dbReference type="Gene3D" id="2.60.120.10">
    <property type="entry name" value="Jelly Rolls"/>
    <property type="match status" value="1"/>
</dbReference>
<dbReference type="RefSeq" id="WP_230549293.1">
    <property type="nucleotide sequence ID" value="NZ_JAJISD010000001.1"/>
</dbReference>
<name>A0ABS8KPV1_9HYPH</name>
<evidence type="ECO:0008006" key="4">
    <source>
        <dbReference type="Google" id="ProtNLM"/>
    </source>
</evidence>
<gene>
    <name evidence="2" type="ORF">LJ725_03885</name>
</gene>
<dbReference type="SUPFAM" id="SSF51182">
    <property type="entry name" value="RmlC-like cupins"/>
    <property type="match status" value="1"/>
</dbReference>
<comment type="caution">
    <text evidence="2">The sequence shown here is derived from an EMBL/GenBank/DDBJ whole genome shotgun (WGS) entry which is preliminary data.</text>
</comment>
<sequence>MDRQTFEAELKRDGYDEILTGNTQGPKHNGEHSHPYDVKAMVIDGAITLAWEGRTQTFRPGEIFTMARGCPHTETFGPEGAVTLIGRKH</sequence>
<keyword evidence="3" id="KW-1185">Reference proteome</keyword>
<dbReference type="Proteomes" id="UP001198862">
    <property type="component" value="Unassembled WGS sequence"/>
</dbReference>
<evidence type="ECO:0000313" key="2">
    <source>
        <dbReference type="EMBL" id="MCC8428094.1"/>
    </source>
</evidence>
<dbReference type="InterPro" id="IPR011051">
    <property type="entry name" value="RmlC_Cupin_sf"/>
</dbReference>
<evidence type="ECO:0000256" key="1">
    <source>
        <dbReference type="SAM" id="MobiDB-lite"/>
    </source>
</evidence>
<proteinExistence type="predicted"/>
<feature type="region of interest" description="Disordered" evidence="1">
    <location>
        <begin position="1"/>
        <end position="34"/>
    </location>
</feature>
<evidence type="ECO:0000313" key="3">
    <source>
        <dbReference type="Proteomes" id="UP001198862"/>
    </source>
</evidence>
<organism evidence="2 3">
    <name type="scientific">Reyranella aquatilis</name>
    <dbReference type="NCBI Taxonomy" id="2035356"/>
    <lineage>
        <taxon>Bacteria</taxon>
        <taxon>Pseudomonadati</taxon>
        <taxon>Pseudomonadota</taxon>
        <taxon>Alphaproteobacteria</taxon>
        <taxon>Hyphomicrobiales</taxon>
        <taxon>Reyranellaceae</taxon>
        <taxon>Reyranella</taxon>
    </lineage>
</organism>
<reference evidence="2 3" key="1">
    <citation type="submission" date="2021-11" db="EMBL/GenBank/DDBJ databases">
        <authorList>
            <person name="Lee D.-H."/>
            <person name="Kim S.-B."/>
        </authorList>
    </citation>
    <scope>NUCLEOTIDE SEQUENCE [LARGE SCALE GENOMIC DNA]</scope>
    <source>
        <strain evidence="2 3">KCTC 52223</strain>
    </source>
</reference>
<dbReference type="InterPro" id="IPR014710">
    <property type="entry name" value="RmlC-like_jellyroll"/>
</dbReference>
<feature type="compositionally biased region" description="Basic and acidic residues" evidence="1">
    <location>
        <begin position="1"/>
        <end position="15"/>
    </location>
</feature>